<dbReference type="CDD" id="cd02440">
    <property type="entry name" value="AdoMet_MTases"/>
    <property type="match status" value="1"/>
</dbReference>
<dbReference type="GO" id="GO:0032259">
    <property type="term" value="P:methylation"/>
    <property type="evidence" value="ECO:0007669"/>
    <property type="project" value="UniProtKB-KW"/>
</dbReference>
<accession>A0A1I4SPW7</accession>
<reference evidence="3" key="1">
    <citation type="submission" date="2016-10" db="EMBL/GenBank/DDBJ databases">
        <authorList>
            <person name="Varghese N."/>
            <person name="Submissions S."/>
        </authorList>
    </citation>
    <scope>NUCLEOTIDE SEQUENCE [LARGE SCALE GENOMIC DNA]</scope>
    <source>
        <strain evidence="3">Mob M</strain>
    </source>
</reference>
<gene>
    <name evidence="2" type="ORF">SAMN04488696_1949</name>
</gene>
<evidence type="ECO:0000259" key="1">
    <source>
        <dbReference type="Pfam" id="PF13649"/>
    </source>
</evidence>
<dbReference type="Gene3D" id="3.40.50.150">
    <property type="entry name" value="Vaccinia Virus protein VP39"/>
    <property type="match status" value="1"/>
</dbReference>
<organism evidence="2 3">
    <name type="scientific">Methanolobus profundi</name>
    <dbReference type="NCBI Taxonomy" id="487685"/>
    <lineage>
        <taxon>Archaea</taxon>
        <taxon>Methanobacteriati</taxon>
        <taxon>Methanobacteriota</taxon>
        <taxon>Stenosarchaea group</taxon>
        <taxon>Methanomicrobia</taxon>
        <taxon>Methanosarcinales</taxon>
        <taxon>Methanosarcinaceae</taxon>
        <taxon>Methanolobus</taxon>
    </lineage>
</organism>
<sequence length="215" mass="24026">MGGLEINHKKGNNFGWFFGGKHYDLFATMLGFGRTYYEQVAAALPLQKGMSVLDLGCGTESVGLAVSRRLENDVSIHGLDLSSTQLGYAFSKGARADISLNLYKGTMDMLPFADSSFDLVVTSVAFCETTSDVRKGAIREVSRILKDDSYFAIVDCAKPILGLDTVMMLPFFMFKETPESWNNHYPDICRESDLVLENEEYIKSYVKCQLFRKAD</sequence>
<dbReference type="SUPFAM" id="SSF53335">
    <property type="entry name" value="S-adenosyl-L-methionine-dependent methyltransferases"/>
    <property type="match status" value="1"/>
</dbReference>
<dbReference type="RefSeq" id="WP_091936418.1">
    <property type="nucleotide sequence ID" value="NZ_FOUJ01000004.1"/>
</dbReference>
<keyword evidence="2" id="KW-0489">Methyltransferase</keyword>
<proteinExistence type="predicted"/>
<keyword evidence="2" id="KW-0808">Transferase</keyword>
<dbReference type="GO" id="GO:0008168">
    <property type="term" value="F:methyltransferase activity"/>
    <property type="evidence" value="ECO:0007669"/>
    <property type="project" value="UniProtKB-KW"/>
</dbReference>
<dbReference type="PANTHER" id="PTHR43591">
    <property type="entry name" value="METHYLTRANSFERASE"/>
    <property type="match status" value="1"/>
</dbReference>
<evidence type="ECO:0000313" key="2">
    <source>
        <dbReference type="EMBL" id="SFM66475.1"/>
    </source>
</evidence>
<dbReference type="STRING" id="487685.SAMN04488696_1949"/>
<keyword evidence="3" id="KW-1185">Reference proteome</keyword>
<dbReference type="AlphaFoldDB" id="A0A1I4SPW7"/>
<dbReference type="InterPro" id="IPR041698">
    <property type="entry name" value="Methyltransf_25"/>
</dbReference>
<dbReference type="InterPro" id="IPR029063">
    <property type="entry name" value="SAM-dependent_MTases_sf"/>
</dbReference>
<evidence type="ECO:0000313" key="3">
    <source>
        <dbReference type="Proteomes" id="UP000198535"/>
    </source>
</evidence>
<feature type="domain" description="Methyltransferase" evidence="1">
    <location>
        <begin position="52"/>
        <end position="147"/>
    </location>
</feature>
<dbReference type="Pfam" id="PF13649">
    <property type="entry name" value="Methyltransf_25"/>
    <property type="match status" value="1"/>
</dbReference>
<dbReference type="EMBL" id="FOUJ01000004">
    <property type="protein sequence ID" value="SFM66475.1"/>
    <property type="molecule type" value="Genomic_DNA"/>
</dbReference>
<protein>
    <submittedName>
        <fullName evidence="2">Demethylmenaquinone methyltransferase / 2-methoxy-6-polyprenyl-1,4-benzoquinol methylase</fullName>
    </submittedName>
</protein>
<dbReference type="OrthoDB" id="1018at2157"/>
<name>A0A1I4SPW7_9EURY</name>
<dbReference type="Proteomes" id="UP000198535">
    <property type="component" value="Unassembled WGS sequence"/>
</dbReference>